<sequence length="71" mass="8154">NETGILLLVMCLVAKHLLYPEIRRPASALVFSFMTRLNKLHSNLFLRKVTNKNNFAHGNGKPKKQVIFEEC</sequence>
<protein>
    <submittedName>
        <fullName evidence="1">Uncharacterized protein</fullName>
    </submittedName>
</protein>
<gene>
    <name evidence="1" type="ORF">XELAEV_18028285mg</name>
</gene>
<evidence type="ECO:0000313" key="1">
    <source>
        <dbReference type="EMBL" id="OCT81464.1"/>
    </source>
</evidence>
<dbReference type="Proteomes" id="UP000694892">
    <property type="component" value="Chromosome 5L"/>
</dbReference>
<dbReference type="AlphaFoldDB" id="A0A974CWW3"/>
<dbReference type="EMBL" id="CM004474">
    <property type="protein sequence ID" value="OCT81464.1"/>
    <property type="molecule type" value="Genomic_DNA"/>
</dbReference>
<accession>A0A974CWW3</accession>
<reference evidence="2" key="1">
    <citation type="journal article" date="2016" name="Nature">
        <title>Genome evolution in the allotetraploid frog Xenopus laevis.</title>
        <authorList>
            <person name="Session A.M."/>
            <person name="Uno Y."/>
            <person name="Kwon T."/>
            <person name="Chapman J.A."/>
            <person name="Toyoda A."/>
            <person name="Takahashi S."/>
            <person name="Fukui A."/>
            <person name="Hikosaka A."/>
            <person name="Suzuki A."/>
            <person name="Kondo M."/>
            <person name="van Heeringen S.J."/>
            <person name="Quigley I."/>
            <person name="Heinz S."/>
            <person name="Ogino H."/>
            <person name="Ochi H."/>
            <person name="Hellsten U."/>
            <person name="Lyons J.B."/>
            <person name="Simakov O."/>
            <person name="Putnam N."/>
            <person name="Stites J."/>
            <person name="Kuroki Y."/>
            <person name="Tanaka T."/>
            <person name="Michiue T."/>
            <person name="Watanabe M."/>
            <person name="Bogdanovic O."/>
            <person name="Lister R."/>
            <person name="Georgiou G."/>
            <person name="Paranjpe S.S."/>
            <person name="van Kruijsbergen I."/>
            <person name="Shu S."/>
            <person name="Carlson J."/>
            <person name="Kinoshita T."/>
            <person name="Ohta Y."/>
            <person name="Mawaribuchi S."/>
            <person name="Jenkins J."/>
            <person name="Grimwood J."/>
            <person name="Schmutz J."/>
            <person name="Mitros T."/>
            <person name="Mozaffari S.V."/>
            <person name="Suzuki Y."/>
            <person name="Haramoto Y."/>
            <person name="Yamamoto T.S."/>
            <person name="Takagi C."/>
            <person name="Heald R."/>
            <person name="Miller K."/>
            <person name="Haudenschild C."/>
            <person name="Kitzman J."/>
            <person name="Nakayama T."/>
            <person name="Izutsu Y."/>
            <person name="Robert J."/>
            <person name="Fortriede J."/>
            <person name="Burns K."/>
            <person name="Lotay V."/>
            <person name="Karimi K."/>
            <person name="Yasuoka Y."/>
            <person name="Dichmann D.S."/>
            <person name="Flajnik M.F."/>
            <person name="Houston D.W."/>
            <person name="Shendure J."/>
            <person name="DuPasquier L."/>
            <person name="Vize P.D."/>
            <person name="Zorn A.M."/>
            <person name="Ito M."/>
            <person name="Marcotte E.M."/>
            <person name="Wallingford J.B."/>
            <person name="Ito Y."/>
            <person name="Asashima M."/>
            <person name="Ueno N."/>
            <person name="Matsuda Y."/>
            <person name="Veenstra G.J."/>
            <person name="Fujiyama A."/>
            <person name="Harland R.M."/>
            <person name="Taira M."/>
            <person name="Rokhsar D.S."/>
        </authorList>
    </citation>
    <scope>NUCLEOTIDE SEQUENCE [LARGE SCALE GENOMIC DNA]</scope>
    <source>
        <strain evidence="2">J</strain>
    </source>
</reference>
<organism evidence="1 2">
    <name type="scientific">Xenopus laevis</name>
    <name type="common">African clawed frog</name>
    <dbReference type="NCBI Taxonomy" id="8355"/>
    <lineage>
        <taxon>Eukaryota</taxon>
        <taxon>Metazoa</taxon>
        <taxon>Chordata</taxon>
        <taxon>Craniata</taxon>
        <taxon>Vertebrata</taxon>
        <taxon>Euteleostomi</taxon>
        <taxon>Amphibia</taxon>
        <taxon>Batrachia</taxon>
        <taxon>Anura</taxon>
        <taxon>Pipoidea</taxon>
        <taxon>Pipidae</taxon>
        <taxon>Xenopodinae</taxon>
        <taxon>Xenopus</taxon>
        <taxon>Xenopus</taxon>
    </lineage>
</organism>
<feature type="non-terminal residue" evidence="1">
    <location>
        <position position="1"/>
    </location>
</feature>
<name>A0A974CWW3_XENLA</name>
<evidence type="ECO:0000313" key="2">
    <source>
        <dbReference type="Proteomes" id="UP000694892"/>
    </source>
</evidence>
<proteinExistence type="predicted"/>